<organism evidence="2">
    <name type="scientific">Proboscia inermis</name>
    <dbReference type="NCBI Taxonomy" id="420281"/>
    <lineage>
        <taxon>Eukaryota</taxon>
        <taxon>Sar</taxon>
        <taxon>Stramenopiles</taxon>
        <taxon>Ochrophyta</taxon>
        <taxon>Bacillariophyta</taxon>
        <taxon>Coscinodiscophyceae</taxon>
        <taxon>Rhizosoleniophycidae</taxon>
        <taxon>Rhizosoleniales</taxon>
        <taxon>Rhizosoleniaceae</taxon>
        <taxon>Proboscia</taxon>
    </lineage>
</organism>
<feature type="chain" id="PRO_5031112595" evidence="1">
    <location>
        <begin position="24"/>
        <end position="305"/>
    </location>
</feature>
<keyword evidence="1" id="KW-0732">Signal</keyword>
<dbReference type="EMBL" id="HBEL01045154">
    <property type="protein sequence ID" value="CAD8424885.1"/>
    <property type="molecule type" value="Transcribed_RNA"/>
</dbReference>
<protein>
    <submittedName>
        <fullName evidence="2">Uncharacterized protein</fullName>
    </submittedName>
</protein>
<sequence>MASPTAAKFRIFGKLSVSLLVPAVPVGLWWKNAVDERECHTLKVATKVRIPNVQTVDDLMVEKCEPGDVILFDRRWENCASGPIEALNCLFARSFLCGMRKNALSVEGTFDHAGIVVPGAKGDELYLLEATAGEGVTSRPLLARLEMSRSKSVILLPLSSPGEKNRRNVVDYDTAVEESEKTIKLRNHVESQLSKFRNDAISSSIQTKYKDWHSLTGIVGSLGYAMDFHRSSPKMMVSPSAWLVASALQNCGAAANVDKDAVRIAKVEDFLQDHRFNEIDSVRLRPGWNFLPPVIMREGGSDSVI</sequence>
<accession>A0A7S0CJA0</accession>
<evidence type="ECO:0000256" key="1">
    <source>
        <dbReference type="SAM" id="SignalP"/>
    </source>
</evidence>
<feature type="signal peptide" evidence="1">
    <location>
        <begin position="1"/>
        <end position="23"/>
    </location>
</feature>
<gene>
    <name evidence="2" type="ORF">PINE0816_LOCUS21045</name>
</gene>
<reference evidence="2" key="1">
    <citation type="submission" date="2021-01" db="EMBL/GenBank/DDBJ databases">
        <authorList>
            <person name="Corre E."/>
            <person name="Pelletier E."/>
            <person name="Niang G."/>
            <person name="Scheremetjew M."/>
            <person name="Finn R."/>
            <person name="Kale V."/>
            <person name="Holt S."/>
            <person name="Cochrane G."/>
            <person name="Meng A."/>
            <person name="Brown T."/>
            <person name="Cohen L."/>
        </authorList>
    </citation>
    <scope>NUCLEOTIDE SEQUENCE</scope>
    <source>
        <strain evidence="2">CCAP1064/1</strain>
    </source>
</reference>
<dbReference type="AlphaFoldDB" id="A0A7S0CJA0"/>
<proteinExistence type="predicted"/>
<dbReference type="Gene3D" id="3.90.1720.10">
    <property type="entry name" value="endopeptidase domain like (from Nostoc punctiforme)"/>
    <property type="match status" value="1"/>
</dbReference>
<evidence type="ECO:0000313" key="2">
    <source>
        <dbReference type="EMBL" id="CAD8424885.1"/>
    </source>
</evidence>
<name>A0A7S0CJA0_9STRA</name>